<keyword evidence="1" id="KW-0472">Membrane</keyword>
<dbReference type="PIRSF" id="PIRSF033239">
    <property type="entry name" value="ExoD"/>
    <property type="match status" value="1"/>
</dbReference>
<evidence type="ECO:0008006" key="4">
    <source>
        <dbReference type="Google" id="ProtNLM"/>
    </source>
</evidence>
<keyword evidence="1" id="KW-0812">Transmembrane</keyword>
<proteinExistence type="predicted"/>
<comment type="caution">
    <text evidence="2">The sequence shown here is derived from an EMBL/GenBank/DDBJ whole genome shotgun (WGS) entry which is preliminary data.</text>
</comment>
<dbReference type="RefSeq" id="WP_081879958.1">
    <property type="nucleotide sequence ID" value="NZ_BBJU01000002.1"/>
</dbReference>
<protein>
    <recommendedName>
        <fullName evidence="4">Exopolysaccharide biosynthesis protein</fullName>
    </recommendedName>
</protein>
<feature type="transmembrane region" description="Helical" evidence="1">
    <location>
        <begin position="190"/>
        <end position="214"/>
    </location>
</feature>
<dbReference type="PANTHER" id="PTHR41795">
    <property type="entry name" value="EXOPOLYSACCHARIDE SYNTHESIS PROTEIN"/>
    <property type="match status" value="1"/>
</dbReference>
<reference evidence="2 3" key="1">
    <citation type="submission" date="2014-08" db="EMBL/GenBank/DDBJ databases">
        <title>Whole genome shotgun sequence of Rhizobium rubi NBRC 13261.</title>
        <authorList>
            <person name="Katano-Makiyama Y."/>
            <person name="Hosoyama A."/>
            <person name="Hashimoto M."/>
            <person name="Hosoyama Y."/>
            <person name="Noguchi M."/>
            <person name="Tsuchikane K."/>
            <person name="Uohara A."/>
            <person name="Ohji S."/>
            <person name="Ichikawa N."/>
            <person name="Kimura A."/>
            <person name="Yamazoe A."/>
            <person name="Fujita N."/>
        </authorList>
    </citation>
    <scope>NUCLEOTIDE SEQUENCE [LARGE SCALE GENOMIC DNA]</scope>
    <source>
        <strain evidence="2 3">NBRC 13261</strain>
    </source>
</reference>
<name>A0A081CPT0_9HYPH</name>
<organism evidence="2 3">
    <name type="scientific">Agrobacterium rubi TR3 = NBRC 13261</name>
    <dbReference type="NCBI Taxonomy" id="1368415"/>
    <lineage>
        <taxon>Bacteria</taxon>
        <taxon>Pseudomonadati</taxon>
        <taxon>Pseudomonadota</taxon>
        <taxon>Alphaproteobacteria</taxon>
        <taxon>Hyphomicrobiales</taxon>
        <taxon>Rhizobiaceae</taxon>
        <taxon>Rhizobium/Agrobacterium group</taxon>
        <taxon>Agrobacterium</taxon>
    </lineage>
</organism>
<feature type="transmembrane region" description="Helical" evidence="1">
    <location>
        <begin position="150"/>
        <end position="183"/>
    </location>
</feature>
<gene>
    <name evidence="2" type="ORF">RRU01S_02_00030</name>
</gene>
<evidence type="ECO:0000313" key="2">
    <source>
        <dbReference type="EMBL" id="GAK68676.1"/>
    </source>
</evidence>
<accession>A0A081CPT0</accession>
<sequence>MLRLSDNPALSGPVEETDLTLTEPDAPKVGLVDILQALAGDESRARISVGDLLSAMGDRAFGALMLVFALPNIVPTPPGTSAITGTPLVFLAAQLFAGKSPWLPRVIADRSLAREDFAKVVLKIVPVLLWVQKLLRPRMEGLLSPVFERLIGLICLLLAVILALPIPLGNILPAIAICCFSFALLERDGLFALLGGVLSVISVAIVSGVIYGIAKAALYFVIGPLLG</sequence>
<dbReference type="PANTHER" id="PTHR41795:SF1">
    <property type="entry name" value="EXOPOLYSACCHARIDE SYNTHESIS PROTEIN"/>
    <property type="match status" value="1"/>
</dbReference>
<dbReference type="AlphaFoldDB" id="A0A081CPT0"/>
<evidence type="ECO:0000256" key="1">
    <source>
        <dbReference type="SAM" id="Phobius"/>
    </source>
</evidence>
<dbReference type="InterPro" id="IPR010331">
    <property type="entry name" value="ExoD"/>
</dbReference>
<evidence type="ECO:0000313" key="3">
    <source>
        <dbReference type="Proteomes" id="UP000028701"/>
    </source>
</evidence>
<dbReference type="Pfam" id="PF06055">
    <property type="entry name" value="ExoD"/>
    <property type="match status" value="1"/>
</dbReference>
<dbReference type="Proteomes" id="UP000028701">
    <property type="component" value="Unassembled WGS sequence"/>
</dbReference>
<dbReference type="OrthoDB" id="8550083at2"/>
<dbReference type="EMBL" id="BBJU01000002">
    <property type="protein sequence ID" value="GAK68676.1"/>
    <property type="molecule type" value="Genomic_DNA"/>
</dbReference>
<keyword evidence="1" id="KW-1133">Transmembrane helix</keyword>
<dbReference type="eggNOG" id="COG3932">
    <property type="taxonomic scope" value="Bacteria"/>
</dbReference>